<accession>A0A815UZW3</accession>
<dbReference type="GO" id="GO:0016887">
    <property type="term" value="F:ATP hydrolysis activity"/>
    <property type="evidence" value="ECO:0007669"/>
    <property type="project" value="InterPro"/>
</dbReference>
<dbReference type="GO" id="GO:0004842">
    <property type="term" value="F:ubiquitin-protein transferase activity"/>
    <property type="evidence" value="ECO:0007669"/>
    <property type="project" value="InterPro"/>
</dbReference>
<dbReference type="EMBL" id="CAJNOH010001762">
    <property type="protein sequence ID" value="CAF1248063.1"/>
    <property type="molecule type" value="Genomic_DNA"/>
</dbReference>
<evidence type="ECO:0000313" key="3">
    <source>
        <dbReference type="Proteomes" id="UP000663870"/>
    </source>
</evidence>
<dbReference type="SUPFAM" id="SSF52540">
    <property type="entry name" value="P-loop containing nucleoside triphosphate hydrolases"/>
    <property type="match status" value="1"/>
</dbReference>
<dbReference type="InterPro" id="IPR027417">
    <property type="entry name" value="P-loop_NTPase"/>
</dbReference>
<dbReference type="PANTHER" id="PTHR22605">
    <property type="entry name" value="RZ-TYPE DOMAIN-CONTAINING PROTEIN"/>
    <property type="match status" value="1"/>
</dbReference>
<protein>
    <submittedName>
        <fullName evidence="2">Uncharacterized protein</fullName>
    </submittedName>
</protein>
<dbReference type="InterPro" id="IPR031248">
    <property type="entry name" value="RNF213"/>
</dbReference>
<sequence>MDLKKTFTSANPKYYRLPLTTPMIDALIVLPKPNDINTNNIDSSKEFFDQFIQNINQWLLWFDKFILVFQPIIEWFNIYNLNRASQLLIDLNLIQDDPKVPIIQWKMTVENMAKLLFSFKDLQRLSQLLNCSIPFQIINQGTLTTEHNIMNYIQELTISQPNNTFKVESQTNHTHIVSINDRQSVRWSLACENLPCNIKIEYQANDLNNDKLLLFQQDNIQIHTQILQGRFETERGGQLIITVYNERNNRPRKLWYRIKSVNLSSNQLFHGIFNMIYQKYYRSHEIISEKDFCKLLDEVFPFIDNLLNGSLHLGHMKNLSTIFYNKNINIQDEVKTLFTSRSNQQITIMRNNQVNLQHNQDIEQVCEWLQTYLYYSHVRVIIECITKFNILSNDTGDQSIDHLQSLRIDENCTLKTITQTYRILQQQFQNLTHQHLQLIKTAVECSNVIFMMKNADLYSNNGRRRFQELRDNLTTQFQLQERNNMILNSWIITYALVEPFVYQVKQFDDFVAHIARLSNIEETSLNHIRVVNDNIQIVNMWLSAEDGTVLDNALITMEHIYKSGTVDIYLRYLINEQSYFEMVYTIGKARRQTTNNNENDRQESEAITFTLSMADIDDHKRQLTFCSVDAQQNMFCNKTLINSQLKLLQTIEKIYIILKKLEMSGHPDYQLREEHFEIRLQNNQTNTIVAEFRNTQNARLENAAKIRIDNLEFRYTKFNDSYRNWIETLEKHRDKCCLLKLFSNRQIMILIILLRKSAYQESLRSRFLKKLFSYKNFNNENDEENLIIKCLMHYLRSLNIKNCDLSDDRVTHLYKTHQLEFGMNTDLCLQNLSEFLNKLFYNGQPLLEERIMKDENQQFLVTLNPMKKMPEKTSYEHDMDMKTCCILLNIFNDRLPASFQILWCSNATDEDIRLFFSRIRTFRYLIFAIMDIDKMHHRLRELLLNEQDLLTREKQPHGIVYYFSRELTISRHGLREFQIPNAYRDPNQTYRQLVKLLQQESSNRSDIQIIYGTAGVGKSHRINTQYKDDNLSCFSINDKLNLSLLISSFLVFDSKTITTNPLIYFNISIHAPFEELNRTLFLLFICNSLMDVDSGLIFSLPIIHRWKFIIEIPYSEISGLSPKENFHQILPLLSIISPSNLQQITCENYQLYIGPEEELVARFLKAYENRTIDRVAVTTADGVEHPVQFDPISDADECRYYIYNCINNYAPDLPRNKIYELSFTKFLYRRIRFFIGSYYCWNDNVNRLGSIAMKQMIDEAQSLTQISFENNHYPRVYLVYDPNFSLHILHADWNCVPYDLKQLFNNRDPLTTPDYINKDYFAECLAWLIDIPYDSFIDIMNEQKFILTENFAYKLFHVHERKLTKLGLIIEGDTGVGKTFLLKFYSLLLNAKTISDKSEDSIIPRIVQNVSLWLRTIIIEMVETQPILLNLFLKQFRNLLLNHDNNHHIQDNINQQEIEAPEGQEEETYDAEFLKEIKDILQDFKYNEDILQKIWKTILTISNDNGMNNTANFIQALHNYVTSQLGKYPLIEPSIKLRQLLQRTVSPSIDLSIEIFKEYITHYQIKPLFHRLLLHPGITEEQIVEFMSQICQLARELPNVDLVVFFDEVNTSSCLGLFKEMFMDGTLHGTNIPKNIFFTAAINPFMTKDESKKFHRSDYLVHKLPHALENLKVSYGSLASKTLATYIYKKIAIFQINSATNGRKSMPLEDYVQHTLAECILQAQEFCEKRLARNSISQREIQRCFNLIDFFWNMRYDHEIGHEQNSYTPNPLRCIALSLALIYYFRLPTAEDNAQRNDKSTPSREELASIISKSIHNFDEIIQNELETFVNADNFVIPHGVAINQAIREHIFSIVVSIVSRTPLCIIGAPGQSKTLSFQIVLQNLQGSQLSPKPFCKRLPAIDPFFCLGSKYTRSDDIAYIFERAIKREQHYEQNQIDTRCVVFLDEASLPDENKMVLKVLHPYLDDCKVAFVAIANKSFDAANANRMTCIYRSLPSEGDQKILAYGCLGLKFNYEKKSLNNQLNNIIHGLCQGYRRILQSPDISHIFHDRDFIYMLRELRFELINIDQDEHRSIGEITPHSLLRALEDNFNGIKHDEFEKLTNIFFTVVNEKCPDFRLSSSDKQQYQRNIPTILLESMKLDYKRRRLYGRYKLIIDESDDESAVHLLFQSGILDQDPNQTAIFRMPDFPDDINNELRNVEILSTIKLCMETGKTILMVNTGRIHGSLYDVFNQNFSIMATDDTRKIFSKVAIGPKTMDVVVHEEFQCIIHIKRSEFEDIPAPFLSRFQKYSFSVTAFYSIYLKQIPVNEQTIIKHVEEKIRSFIQHFAQQYFYGLNENTLYSCLLSLIKRDENGDYGLSNIHRNYSQLTIQSKTFIEQNSTDIRRCLLLSLISKLLQIASPESIIYKLPTFQDEFAQSLCKNYFYQQEHFNIDSFIHRMISSQSIESDNSDQSSTNEPTEQKLNNYITITTKVMIFTRTSTFVTSLNNESKQSLFSTHEQIDVINLATIENSVLLQEHFRNYEQDNAKHVLIIVIDGRIAQQRVHIPFIRQLIDRPNRISNKFFILLIHSTAQELDHQSCFPSIFLHDWDYYFIDTCTPGSAFHLQKMLQIFTSSFETKQHDEQQSTDDKLCDLDVLFDDCLWDFCLRIQIFHQQIPQNMFKNRLAREFYQPSTSTNRRVQCLKEILQQSSQLQKRIISIYYENMSMNKNSLQKNCNSIYQMSKDILCGKRFTSLVDSLQSEIRISFTNFVSNILKFIINDYGLETLMKLSMVQNGYESLLNLIDYKSFAVVDNDKTAPNFHGTFQIVSHYSSIPETPLYHLFHQRIKSLADQIKSQLMPKQIKLEKNEIDVSTAYTTPLTTFNNNVDDHEITEFTPQQFRNKLIEFIINDQVLMNIVSQPIIESYTQDSIRTLCTIVEKNFNNNLDQCQQTIEFVSNWLLLTDENDSESLNEALNRSAWLLGHIYTSFEYEQNDLISFYSACRITERLDSTQSFYRNCSDDNLLTRSKVRENLFRFMFDCLWKNLCQLCSTNDNIESWIHSYTFISKYYPSNKVLQYIQLVRVQGQIEFMNLAYLIFLNETIPEPKELILQLLKDTSLIHDDMNSRYVNNDVSICLQLLPMIIQTLQKYFETKNVNNSTLMIDIQQWIISRLKNENQLCDQEIKYLFKFLNQPTCELSLSMKQFLFEELSNIYMEYKRQNRTSTNRQTTDFWDHISLLSVIIECVTNTNLKDYQIPYHPSITNTNTEKQILIDLFFFYLQRLAHNGIVNCAIIKKIFMPVLLQINNRLLQTSAEIILEKFQDFFSLQMTALLLCQNDINNYNQKEVDRILTTIINKYLKNDSSTTEKLSKHVELFLSIIASKRSWNFLLNLLKSERFQCLNAQWANHLHDLLEIQYTSKRNKYLQLYHQIQFTLTIDNTLSIFPKLHQPYNELTMAIDQCVQITDQEQRWTSLTDWIQLKLNTDPPVLDLVEIKVMLLLNIYYNYYCNDQLASLNTLLSVIENILQPSSEELRVFRAFLQPEQYMIGYPNMNNNLDDNYLNNSFKLDCQDPEELTIRHTMVNLLAMIMLGGKQSFLWTFTFEPLKLQNTFGFGSTARTIIKHNGVHYDCGCIISETGELYRFSNRGINENALNIPAVYVAYFATFGALAWHLLLFDTSVQNLNGPILSSGAINAVEEIRFRIAGDSIRAKVCHFVRARLFLTYNFLSLLANEDGACIILNHCFEQMAQFTRQHSENLWIIPLLTTLNDQLKAEQEFQARVYYPVYQQLGEYKKFINSLYLQSQIQKQFQDYISQMPAHIQLTHFKTELNNPKYSELSFSILRHVLDSFDFLKMTRMIYHLSQFYFLLHQTYAQLITKDEFAIVSLQELYQRGRKYCNYSDDFQYQNQKDKHLLIIENGIKAVNAYHHFTNGLIRPGACDETQRFTTITMETPISYLVTSESYDEGDIIMRILSVLIDYHNSLLDLLEKETNTNEEPNAINLIKNLIKELSSREISILQVIHETTGVITLNNNDCLSIERLARASLQTGEEYFPQWNTQFTFNFLYVQSYIIRTYLLFCRINYSHIHRCYQCYTQRQIISDIDKTRSNDNDDTSKIFNDSRFDYLKQMPLGKLYNGYNLLRQITKMLNHSDHESIDVNLYEFTNSIDHDNELYAQLEKYEIQNFELRYIGDVCQLYEKLISNFQYSLINVSHLLCIPINNELNNQLDEILDTTLIKAYYDNKTEQLQSTVRTITEFLNALKEIEDTLLQQSSQSLIQICEYLRIENAIVSLIPSEIECENYVQFAIKLIEIRSRLQEQTIDIEEQNEAKWNDNFNDQSNEQENTENVFRRYFKKDNDITENSEYKDQVDYVEVNNDNTRINIELFQQSNEQNINDDEATFNVNIDDTLSNHLLHADSNDREDEYVEEDNASRFRLILDENPVDDLLHSVSQDEEIQHEADNHATASRSDIDRNFSDEQQNLQPIIDTIPTDINHETSNTESTLSLVQENIEYRSLFELNIKSIALTASRLFQKIKPEPGSTSDPVRVLRCDIIHPTSERQKLALRTENFYLKLRTIFEEKRYFDNYVIIDQNQIHVDFLNENNNQSSPRISPEYHIIEKTLLNPIVLTFESKQIEYFATSECQISSVINRFLIDQQLTITSSDIYSFFDEFGMHIDDDEKIIKFYRSNNTNPIQIRIIQCKDNAHNLFEITFRGIENQQQIKAFHPMTKWQQIDLWLKTFENIVDLSVDNYNYWNRQDRIIIDENEIISSTTAQSTSITVDGIDRKQTMKFKISFENNEQTMRTLKSCQVSELLNNRYYFQQLNVNISPIDCILLLIDETDKKILLEEDLQKSIEYYELNTNELVHFQIGILIKIIKYDDNELYSIPISNRNITIEQLLQMIPLNDDIYKYLTSFDTRIIISNDEQFSNINETKFYLVKENETRLLTIIQSSNLAARTKNMYQRYTIFATIADVYKRNQTIIKDQYLLFDNDIILSQTTSLMCFQKSSSSIEFKLTNENLKTDMTIIDEEQKDFPINFTCSPSVKIGRLFEIACQLFNVNNKYYSFICSDDTEADDDFSINELYNSTDGIYFKLVSKADAKCSIIYKEKEIRILANNSTIIQEIFEQAIEKFFIPKQRMNLYNLYSLYDPQNPTEIDLTLSIEDILLLFPQTSKIIPLELLKKR</sequence>
<evidence type="ECO:0000313" key="2">
    <source>
        <dbReference type="EMBL" id="CAF1529564.1"/>
    </source>
</evidence>
<dbReference type="EMBL" id="CAJNOL010002796">
    <property type="protein sequence ID" value="CAF1529564.1"/>
    <property type="molecule type" value="Genomic_DNA"/>
</dbReference>
<proteinExistence type="predicted"/>
<organism evidence="2 3">
    <name type="scientific">Rotaria sordida</name>
    <dbReference type="NCBI Taxonomy" id="392033"/>
    <lineage>
        <taxon>Eukaryota</taxon>
        <taxon>Metazoa</taxon>
        <taxon>Spiralia</taxon>
        <taxon>Gnathifera</taxon>
        <taxon>Rotifera</taxon>
        <taxon>Eurotatoria</taxon>
        <taxon>Bdelloidea</taxon>
        <taxon>Philodinida</taxon>
        <taxon>Philodinidae</taxon>
        <taxon>Rotaria</taxon>
    </lineage>
</organism>
<evidence type="ECO:0000313" key="1">
    <source>
        <dbReference type="EMBL" id="CAF1248063.1"/>
    </source>
</evidence>
<keyword evidence="3" id="KW-1185">Reference proteome</keyword>
<comment type="caution">
    <text evidence="2">The sequence shown here is derived from an EMBL/GenBank/DDBJ whole genome shotgun (WGS) entry which is preliminary data.</text>
</comment>
<dbReference type="Proteomes" id="UP000663854">
    <property type="component" value="Unassembled WGS sequence"/>
</dbReference>
<name>A0A815UZW3_9BILA</name>
<dbReference type="Gene3D" id="3.40.50.300">
    <property type="entry name" value="P-loop containing nucleotide triphosphate hydrolases"/>
    <property type="match status" value="1"/>
</dbReference>
<reference evidence="2" key="1">
    <citation type="submission" date="2021-02" db="EMBL/GenBank/DDBJ databases">
        <authorList>
            <person name="Nowell W R."/>
        </authorList>
    </citation>
    <scope>NUCLEOTIDE SEQUENCE</scope>
</reference>
<dbReference type="PANTHER" id="PTHR22605:SF1">
    <property type="entry name" value="RZ-TYPE DOMAIN-CONTAINING PROTEIN"/>
    <property type="match status" value="1"/>
</dbReference>
<dbReference type="Proteomes" id="UP000663870">
    <property type="component" value="Unassembled WGS sequence"/>
</dbReference>
<gene>
    <name evidence="2" type="ORF">JXQ802_LOCUS42133</name>
    <name evidence="1" type="ORF">PYM288_LOCUS27233</name>
</gene>